<organism evidence="3">
    <name type="scientific">Noccaea caerulescens</name>
    <name type="common">Alpine penny-cress</name>
    <name type="synonym">Thlaspi caerulescens</name>
    <dbReference type="NCBI Taxonomy" id="107243"/>
    <lineage>
        <taxon>Eukaryota</taxon>
        <taxon>Viridiplantae</taxon>
        <taxon>Streptophyta</taxon>
        <taxon>Embryophyta</taxon>
        <taxon>Tracheophyta</taxon>
        <taxon>Spermatophyta</taxon>
        <taxon>Magnoliopsida</taxon>
        <taxon>eudicotyledons</taxon>
        <taxon>Gunneridae</taxon>
        <taxon>Pentapetalae</taxon>
        <taxon>rosids</taxon>
        <taxon>malvids</taxon>
        <taxon>Brassicales</taxon>
        <taxon>Brassicaceae</taxon>
        <taxon>Coluteocarpeae</taxon>
        <taxon>Noccaea</taxon>
    </lineage>
</organism>
<feature type="signal peptide" evidence="2">
    <location>
        <begin position="1"/>
        <end position="17"/>
    </location>
</feature>
<name>A0A1J3G4P3_NOCCA</name>
<dbReference type="AlphaFoldDB" id="A0A1J3G4P3"/>
<feature type="chain" id="PRO_5009622036" evidence="2">
    <location>
        <begin position="18"/>
        <end position="118"/>
    </location>
</feature>
<protein>
    <submittedName>
        <fullName evidence="3">Uncharacterized protein</fullName>
    </submittedName>
</protein>
<proteinExistence type="predicted"/>
<accession>A0A1J3G4P3</accession>
<evidence type="ECO:0000256" key="1">
    <source>
        <dbReference type="SAM" id="MobiDB-lite"/>
    </source>
</evidence>
<reference evidence="3" key="1">
    <citation type="submission" date="2016-07" db="EMBL/GenBank/DDBJ databases">
        <title>De novo transcriptome assembly of four accessions of the metal hyperaccumulator plant Noccaea caerulescens.</title>
        <authorList>
            <person name="Blande D."/>
            <person name="Halimaa P."/>
            <person name="Tervahauta A.I."/>
            <person name="Aarts M.G."/>
            <person name="Karenlampi S.O."/>
        </authorList>
    </citation>
    <scope>NUCLEOTIDE SEQUENCE</scope>
</reference>
<evidence type="ECO:0000256" key="2">
    <source>
        <dbReference type="SAM" id="SignalP"/>
    </source>
</evidence>
<evidence type="ECO:0000313" key="3">
    <source>
        <dbReference type="EMBL" id="JAU50702.1"/>
    </source>
</evidence>
<feature type="compositionally biased region" description="Gly residues" evidence="1">
    <location>
        <begin position="100"/>
        <end position="118"/>
    </location>
</feature>
<feature type="region of interest" description="Disordered" evidence="1">
    <location>
        <begin position="94"/>
        <end position="118"/>
    </location>
</feature>
<gene>
    <name evidence="3" type="ORF">LC_TR13301_c0_g1_i1_g.46268</name>
</gene>
<dbReference type="EMBL" id="GEVK01002130">
    <property type="protein sequence ID" value="JAU50702.1"/>
    <property type="molecule type" value="Transcribed_RNA"/>
</dbReference>
<keyword evidence="2" id="KW-0732">Signal</keyword>
<sequence length="118" mass="12663">MYIVGLLISMFFLVFQSAPRRKGKMIGVGSLQSQIDTGSGYVCGSASSQLQDSNEVATLKEKLTAQETKVALFEQMFDYLGNSDPKLKELMDRLRQQQDGQGGSGGSGQGGSGPSDEF</sequence>